<name>A0ACC0LJM5_RHOML</name>
<keyword evidence="2" id="KW-1185">Reference proteome</keyword>
<accession>A0ACC0LJM5</accession>
<comment type="caution">
    <text evidence="1">The sequence shown here is derived from an EMBL/GenBank/DDBJ whole genome shotgun (WGS) entry which is preliminary data.</text>
</comment>
<sequence length="157" mass="16906">MGIVESKIRQETLAVSMKKSLPAGWDYVHNIGTGSVARIIVAWNTQGLKVRVIASSDQMILLSVMMDMKTFALSVVYGFNQVGSRRQLWDDLRSGFGSVGDLVTEEAGYDDLCDVGSVGASAAAHSHHQEDSGANGEARGLIDRRRCCDSGGDFHEG</sequence>
<gene>
    <name evidence="1" type="ORF">RHMOL_Rhmol12G0188500</name>
</gene>
<reference evidence="1" key="1">
    <citation type="submission" date="2022-02" db="EMBL/GenBank/DDBJ databases">
        <title>Plant Genome Project.</title>
        <authorList>
            <person name="Zhang R.-G."/>
        </authorList>
    </citation>
    <scope>NUCLEOTIDE SEQUENCE</scope>
    <source>
        <strain evidence="1">AT1</strain>
    </source>
</reference>
<dbReference type="EMBL" id="CM046399">
    <property type="protein sequence ID" value="KAI8528956.1"/>
    <property type="molecule type" value="Genomic_DNA"/>
</dbReference>
<evidence type="ECO:0000313" key="2">
    <source>
        <dbReference type="Proteomes" id="UP001062846"/>
    </source>
</evidence>
<protein>
    <submittedName>
        <fullName evidence="1">Uncharacterized protein</fullName>
    </submittedName>
</protein>
<dbReference type="Proteomes" id="UP001062846">
    <property type="component" value="Chromosome 12"/>
</dbReference>
<evidence type="ECO:0000313" key="1">
    <source>
        <dbReference type="EMBL" id="KAI8528956.1"/>
    </source>
</evidence>
<organism evidence="1 2">
    <name type="scientific">Rhododendron molle</name>
    <name type="common">Chinese azalea</name>
    <name type="synonym">Azalea mollis</name>
    <dbReference type="NCBI Taxonomy" id="49168"/>
    <lineage>
        <taxon>Eukaryota</taxon>
        <taxon>Viridiplantae</taxon>
        <taxon>Streptophyta</taxon>
        <taxon>Embryophyta</taxon>
        <taxon>Tracheophyta</taxon>
        <taxon>Spermatophyta</taxon>
        <taxon>Magnoliopsida</taxon>
        <taxon>eudicotyledons</taxon>
        <taxon>Gunneridae</taxon>
        <taxon>Pentapetalae</taxon>
        <taxon>asterids</taxon>
        <taxon>Ericales</taxon>
        <taxon>Ericaceae</taxon>
        <taxon>Ericoideae</taxon>
        <taxon>Rhodoreae</taxon>
        <taxon>Rhododendron</taxon>
    </lineage>
</organism>
<proteinExistence type="predicted"/>